<comment type="subcellular location">
    <subcellularLocation>
        <location evidence="1">Cytoplasm</location>
        <location evidence="1">Cytoskeleton</location>
        <location evidence="1">Flagellum axoneme</location>
    </subcellularLocation>
</comment>
<evidence type="ECO:0000256" key="1">
    <source>
        <dbReference type="ARBA" id="ARBA00004611"/>
    </source>
</evidence>
<evidence type="ECO:0000256" key="8">
    <source>
        <dbReference type="ARBA" id="ARBA00023212"/>
    </source>
</evidence>
<keyword evidence="2" id="KW-0963">Cytoplasm</keyword>
<proteinExistence type="inferred from homology"/>
<accession>A0A3Q3BCQ4</accession>
<evidence type="ECO:0000256" key="7">
    <source>
        <dbReference type="ARBA" id="ARBA00023069"/>
    </source>
</evidence>
<dbReference type="InterPro" id="IPR050576">
    <property type="entry name" value="Cilia_flagella_integrity"/>
</dbReference>
<dbReference type="Gene3D" id="3.80.10.10">
    <property type="entry name" value="Ribonuclease Inhibitor"/>
    <property type="match status" value="1"/>
</dbReference>
<dbReference type="SMART" id="SM00365">
    <property type="entry name" value="LRR_SD22"/>
    <property type="match status" value="4"/>
</dbReference>
<keyword evidence="6" id="KW-0175">Coiled coil</keyword>
<reference evidence="12" key="2">
    <citation type="submission" date="2025-09" db="UniProtKB">
        <authorList>
            <consortium name="Ensembl"/>
        </authorList>
    </citation>
    <scope>IDENTIFICATION</scope>
</reference>
<dbReference type="InterPro" id="IPR032675">
    <property type="entry name" value="LRR_dom_sf"/>
</dbReference>
<evidence type="ECO:0000256" key="2">
    <source>
        <dbReference type="ARBA" id="ARBA00022490"/>
    </source>
</evidence>
<dbReference type="GeneTree" id="ENSGT00940000159298"/>
<evidence type="ECO:0000256" key="3">
    <source>
        <dbReference type="ARBA" id="ARBA00022614"/>
    </source>
</evidence>
<dbReference type="AlphaFoldDB" id="A0A3Q3BCQ4"/>
<keyword evidence="4" id="KW-0677">Repeat</keyword>
<comment type="similarity">
    <text evidence="10">Belongs to the DRC3 family.</text>
</comment>
<evidence type="ECO:0000256" key="9">
    <source>
        <dbReference type="ARBA" id="ARBA00023273"/>
    </source>
</evidence>
<evidence type="ECO:0000256" key="10">
    <source>
        <dbReference type="ARBA" id="ARBA00038378"/>
    </source>
</evidence>
<evidence type="ECO:0000256" key="6">
    <source>
        <dbReference type="ARBA" id="ARBA00023054"/>
    </source>
</evidence>
<dbReference type="PROSITE" id="PS51450">
    <property type="entry name" value="LRR"/>
    <property type="match status" value="3"/>
</dbReference>
<keyword evidence="7" id="KW-0969">Cilium</keyword>
<evidence type="ECO:0000313" key="12">
    <source>
        <dbReference type="Ensembl" id="ENSKMAP00000027275.1"/>
    </source>
</evidence>
<evidence type="ECO:0000256" key="11">
    <source>
        <dbReference type="ARBA" id="ARBA00040950"/>
    </source>
</evidence>
<keyword evidence="8" id="KW-0206">Cytoskeleton</keyword>
<reference evidence="12" key="1">
    <citation type="submission" date="2025-08" db="UniProtKB">
        <authorList>
            <consortium name="Ensembl"/>
        </authorList>
    </citation>
    <scope>IDENTIFICATION</scope>
</reference>
<dbReference type="STRING" id="37003.ENSKMAP00000027275"/>
<keyword evidence="3" id="KW-0433">Leucine-rich repeat</keyword>
<dbReference type="Proteomes" id="UP000264800">
    <property type="component" value="Unplaced"/>
</dbReference>
<name>A0A3Q3BCQ4_KRYMA</name>
<evidence type="ECO:0000313" key="13">
    <source>
        <dbReference type="Proteomes" id="UP000264800"/>
    </source>
</evidence>
<dbReference type="PANTHER" id="PTHR45973">
    <property type="entry name" value="PROTEIN PHOSPHATASE 1 REGULATORY SUBUNIT SDS22-RELATED"/>
    <property type="match status" value="1"/>
</dbReference>
<sequence length="376" mass="43398">MWKTLTHTSPLFLPGCNFNTGTINMNSNMKKDPIVINEEILQDAMKKEVNQTEENMLNKLDYVFLREAFVSCMECRSELFHLRLENKNILKIDLLYDFTSLMRLDLNNNVIEKIEGLESLINLTWLNLSFNKIKKIQGLDTLQKLEVLNLSHNQISVVENMDTLEDLRLLFIGNNLIRELDTVLYLKRFRNLFKLYMAGNPVSNEENYTLFIIAFLPNLTCLDSILIDSEIREEASVKNRCLLDKMKLQELQKQRADEAQQSQEAELKLHRDAFVEDLSGSSLFNSMFKDDPEAVGPQLLPGVAPLLQTLEDQTGELCRAFVDFGLAEHKQRETELNSFFVGQDEAEAYYRQKASQKLAEFDQEHKGASRQNANNL</sequence>
<dbReference type="InterPro" id="IPR001611">
    <property type="entry name" value="Leu-rich_rpt"/>
</dbReference>
<keyword evidence="13" id="KW-1185">Reference proteome</keyword>
<dbReference type="GO" id="GO:0005929">
    <property type="term" value="C:cilium"/>
    <property type="evidence" value="ECO:0007669"/>
    <property type="project" value="TreeGrafter"/>
</dbReference>
<evidence type="ECO:0000256" key="5">
    <source>
        <dbReference type="ARBA" id="ARBA00022846"/>
    </source>
</evidence>
<protein>
    <recommendedName>
        <fullName evidence="11">Dynein regulatory complex subunit 3</fullName>
    </recommendedName>
</protein>
<keyword evidence="5" id="KW-0282">Flagellum</keyword>
<dbReference type="Ensembl" id="ENSKMAT00000027617.1">
    <property type="protein sequence ID" value="ENSKMAP00000027275.1"/>
    <property type="gene ID" value="ENSKMAG00000020229.1"/>
</dbReference>
<dbReference type="PANTHER" id="PTHR45973:SF12">
    <property type="entry name" value="DYNEIN REGULATORY COMPLEX SUBUNIT 3"/>
    <property type="match status" value="1"/>
</dbReference>
<keyword evidence="9" id="KW-0966">Cell projection</keyword>
<organism evidence="12 13">
    <name type="scientific">Kryptolebias marmoratus</name>
    <name type="common">Mangrove killifish</name>
    <name type="synonym">Rivulus marmoratus</name>
    <dbReference type="NCBI Taxonomy" id="37003"/>
    <lineage>
        <taxon>Eukaryota</taxon>
        <taxon>Metazoa</taxon>
        <taxon>Chordata</taxon>
        <taxon>Craniata</taxon>
        <taxon>Vertebrata</taxon>
        <taxon>Euteleostomi</taxon>
        <taxon>Actinopterygii</taxon>
        <taxon>Neopterygii</taxon>
        <taxon>Teleostei</taxon>
        <taxon>Neoteleostei</taxon>
        <taxon>Acanthomorphata</taxon>
        <taxon>Ovalentaria</taxon>
        <taxon>Atherinomorphae</taxon>
        <taxon>Cyprinodontiformes</taxon>
        <taxon>Rivulidae</taxon>
        <taxon>Kryptolebias</taxon>
    </lineage>
</organism>
<dbReference type="SUPFAM" id="SSF52075">
    <property type="entry name" value="Outer arm dynein light chain 1"/>
    <property type="match status" value="1"/>
</dbReference>
<evidence type="ECO:0000256" key="4">
    <source>
        <dbReference type="ARBA" id="ARBA00022737"/>
    </source>
</evidence>
<dbReference type="Pfam" id="PF14580">
    <property type="entry name" value="LRR_9"/>
    <property type="match status" value="1"/>
</dbReference>